<feature type="domain" description="CUB" evidence="4">
    <location>
        <begin position="33"/>
        <end position="162"/>
    </location>
</feature>
<organism evidence="5 6">
    <name type="scientific">Nesidiocoris tenuis</name>
    <dbReference type="NCBI Taxonomy" id="355587"/>
    <lineage>
        <taxon>Eukaryota</taxon>
        <taxon>Metazoa</taxon>
        <taxon>Ecdysozoa</taxon>
        <taxon>Arthropoda</taxon>
        <taxon>Hexapoda</taxon>
        <taxon>Insecta</taxon>
        <taxon>Pterygota</taxon>
        <taxon>Neoptera</taxon>
        <taxon>Paraneoptera</taxon>
        <taxon>Hemiptera</taxon>
        <taxon>Heteroptera</taxon>
        <taxon>Panheteroptera</taxon>
        <taxon>Cimicomorpha</taxon>
        <taxon>Miridae</taxon>
        <taxon>Dicyphina</taxon>
        <taxon>Nesidiocoris</taxon>
    </lineage>
</organism>
<feature type="signal peptide" evidence="3">
    <location>
        <begin position="1"/>
        <end position="17"/>
    </location>
</feature>
<evidence type="ECO:0000256" key="2">
    <source>
        <dbReference type="PROSITE-ProRule" id="PRU00059"/>
    </source>
</evidence>
<dbReference type="SUPFAM" id="SSF49854">
    <property type="entry name" value="Spermadhesin, CUB domain"/>
    <property type="match status" value="1"/>
</dbReference>
<evidence type="ECO:0000313" key="6">
    <source>
        <dbReference type="Proteomes" id="UP001307889"/>
    </source>
</evidence>
<evidence type="ECO:0000259" key="4">
    <source>
        <dbReference type="PROSITE" id="PS01180"/>
    </source>
</evidence>
<gene>
    <name evidence="5" type="ORF">NTJ_08394</name>
</gene>
<sequence>MLPGVLLLTSGALLLVAAPKATTPAVGGSSDQCGGLLSAEAGVITTPNFPGLFPVPITCQWIIDSSAMPEGTLIIVYLTQLFVTTGLSFTEYTYYEPGSSFKLNPRLIHQVTEDNVITKKWVYTRTHYLVIELTLSHVEGNHLRVLDELLDVFGFNITYVMNRPSQSPNDELPVPQNDSCSVLECSLAGHCFVNLDFT</sequence>
<dbReference type="PROSITE" id="PS01180">
    <property type="entry name" value="CUB"/>
    <property type="match status" value="1"/>
</dbReference>
<dbReference type="Proteomes" id="UP001307889">
    <property type="component" value="Chromosome 6"/>
</dbReference>
<name>A0ABN7AVM2_9HEMI</name>
<keyword evidence="1" id="KW-1015">Disulfide bond</keyword>
<keyword evidence="6" id="KW-1185">Reference proteome</keyword>
<evidence type="ECO:0000313" key="5">
    <source>
        <dbReference type="EMBL" id="BES95584.1"/>
    </source>
</evidence>
<evidence type="ECO:0000256" key="1">
    <source>
        <dbReference type="ARBA" id="ARBA00023157"/>
    </source>
</evidence>
<accession>A0ABN7AVM2</accession>
<proteinExistence type="predicted"/>
<dbReference type="Gene3D" id="2.60.120.290">
    <property type="entry name" value="Spermadhesin, CUB domain"/>
    <property type="match status" value="1"/>
</dbReference>
<evidence type="ECO:0000256" key="3">
    <source>
        <dbReference type="SAM" id="SignalP"/>
    </source>
</evidence>
<protein>
    <recommendedName>
        <fullName evidence="4">CUB domain-containing protein</fullName>
    </recommendedName>
</protein>
<feature type="chain" id="PRO_5045823041" description="CUB domain-containing protein" evidence="3">
    <location>
        <begin position="18"/>
        <end position="198"/>
    </location>
</feature>
<dbReference type="EMBL" id="AP028914">
    <property type="protein sequence ID" value="BES95584.1"/>
    <property type="molecule type" value="Genomic_DNA"/>
</dbReference>
<comment type="caution">
    <text evidence="2">Lacks conserved residue(s) required for the propagation of feature annotation.</text>
</comment>
<reference evidence="5 6" key="1">
    <citation type="submission" date="2023-09" db="EMBL/GenBank/DDBJ databases">
        <title>Nesidiocoris tenuis whole genome shotgun sequence.</title>
        <authorList>
            <person name="Shibata T."/>
            <person name="Shimoda M."/>
            <person name="Kobayashi T."/>
            <person name="Uehara T."/>
        </authorList>
    </citation>
    <scope>NUCLEOTIDE SEQUENCE [LARGE SCALE GENOMIC DNA]</scope>
    <source>
        <strain evidence="5 6">Japan</strain>
    </source>
</reference>
<dbReference type="InterPro" id="IPR000859">
    <property type="entry name" value="CUB_dom"/>
</dbReference>
<keyword evidence="3" id="KW-0732">Signal</keyword>
<dbReference type="InterPro" id="IPR035914">
    <property type="entry name" value="Sperma_CUB_dom_sf"/>
</dbReference>